<proteinExistence type="predicted"/>
<evidence type="ECO:0000256" key="1">
    <source>
        <dbReference type="ARBA" id="ARBA00023002"/>
    </source>
</evidence>
<dbReference type="EMBL" id="RJJQ01000021">
    <property type="protein sequence ID" value="RNI19052.1"/>
    <property type="molecule type" value="Genomic_DNA"/>
</dbReference>
<evidence type="ECO:0000313" key="3">
    <source>
        <dbReference type="EMBL" id="RNI19052.1"/>
    </source>
</evidence>
<evidence type="ECO:0000313" key="4">
    <source>
        <dbReference type="Proteomes" id="UP000271678"/>
    </source>
</evidence>
<protein>
    <submittedName>
        <fullName evidence="3">FAD-dependent oxidoreductase</fullName>
    </submittedName>
</protein>
<keyword evidence="4" id="KW-1185">Reference proteome</keyword>
<sequence length="463" mass="48865">MESRMSDVLVIGAGPAGLHAASRALDAGAEVTVLDAHDLVGGQFWRHLPDDRAAADEAQLHHGWKSFQQLRVRLEEHPRCRVLTGTEVWAIEPEEHGAAARVHALSGPSGALRREEVLLTPERLVLATGAHDRVLPFPGWDLPGVFSAGAAQALAKAERVAVGERVLVAGAGPFLLATAASLIATGATVVGVHEAAGPSALCRGWLSRPWELASSARKLTELAAYVTGHLRHRIPYVAGSAVIAAEGNGRVESVRVTRLDRDWRPVARTERDIAVDAVAVSHGFTPRLELAIAAGCAITADRFVAVDARQATTVPGVYAAGELTGIGGMALSAVEGAIAGLEAAGGVIPRQLLAERARQRAFAIRLERAHGIRPGWTDWLCDDTTICRCEDVPFGALSLTEGATQSLRAAKLSTRAGLGSCQGRTCGRTVEEILRQSPGLLGTTTTDQRPIAAPVRLGEFARE</sequence>
<dbReference type="PIRSF" id="PIRSF037495">
    <property type="entry name" value="Opine_OX_OoxA/HcnB"/>
    <property type="match status" value="1"/>
</dbReference>
<dbReference type="Proteomes" id="UP000271678">
    <property type="component" value="Unassembled WGS sequence"/>
</dbReference>
<reference evidence="3 4" key="1">
    <citation type="submission" date="2018-11" db="EMBL/GenBank/DDBJ databases">
        <title>Draft genome of Simplicispira Flexivirga sp. BO-16.</title>
        <authorList>
            <person name="Im W.T."/>
        </authorList>
    </citation>
    <scope>NUCLEOTIDE SEQUENCE [LARGE SCALE GENOMIC DNA]</scope>
    <source>
        <strain evidence="3 4">BO-16</strain>
    </source>
</reference>
<dbReference type="PRINTS" id="PR00368">
    <property type="entry name" value="FADPNR"/>
</dbReference>
<gene>
    <name evidence="3" type="ORF">EFY87_17220</name>
</gene>
<dbReference type="InterPro" id="IPR023753">
    <property type="entry name" value="FAD/NAD-binding_dom"/>
</dbReference>
<accession>A0A3M9M0U5</accession>
<dbReference type="Gene3D" id="1.10.10.1100">
    <property type="entry name" value="BFD-like [2Fe-2S]-binding domain"/>
    <property type="match status" value="1"/>
</dbReference>
<dbReference type="SUPFAM" id="SSF51905">
    <property type="entry name" value="FAD/NAD(P)-binding domain"/>
    <property type="match status" value="1"/>
</dbReference>
<dbReference type="InterPro" id="IPR036188">
    <property type="entry name" value="FAD/NAD-bd_sf"/>
</dbReference>
<feature type="domain" description="FAD/NAD(P)-binding" evidence="2">
    <location>
        <begin position="7"/>
        <end position="330"/>
    </location>
</feature>
<dbReference type="PANTHER" id="PTHR42949">
    <property type="entry name" value="ANAEROBIC GLYCEROL-3-PHOSPHATE DEHYDROGENASE SUBUNIT B"/>
    <property type="match status" value="1"/>
</dbReference>
<evidence type="ECO:0000259" key="2">
    <source>
        <dbReference type="Pfam" id="PF07992"/>
    </source>
</evidence>
<dbReference type="PANTHER" id="PTHR42949:SF3">
    <property type="entry name" value="ANAEROBIC GLYCEROL-3-PHOSPHATE DEHYDROGENASE SUBUNIT B"/>
    <property type="match status" value="1"/>
</dbReference>
<dbReference type="InterPro" id="IPR017224">
    <property type="entry name" value="Opine_Oxase_asu/HCN_bsu"/>
</dbReference>
<dbReference type="Gene3D" id="3.50.50.60">
    <property type="entry name" value="FAD/NAD(P)-binding domain"/>
    <property type="match status" value="3"/>
</dbReference>
<dbReference type="PRINTS" id="PR00411">
    <property type="entry name" value="PNDRDTASEI"/>
</dbReference>
<dbReference type="OrthoDB" id="9801699at2"/>
<dbReference type="InterPro" id="IPR051691">
    <property type="entry name" value="Metab_Enz_Cyan_OpOx_G3PDH"/>
</dbReference>
<name>A0A3M9M0U5_9MICO</name>
<dbReference type="AlphaFoldDB" id="A0A3M9M0U5"/>
<keyword evidence="1" id="KW-0560">Oxidoreductase</keyword>
<organism evidence="3 4">
    <name type="scientific">Flexivirga caeni</name>
    <dbReference type="NCBI Taxonomy" id="2294115"/>
    <lineage>
        <taxon>Bacteria</taxon>
        <taxon>Bacillati</taxon>
        <taxon>Actinomycetota</taxon>
        <taxon>Actinomycetes</taxon>
        <taxon>Micrococcales</taxon>
        <taxon>Dermacoccaceae</taxon>
        <taxon>Flexivirga</taxon>
    </lineage>
</organism>
<comment type="caution">
    <text evidence="3">The sequence shown here is derived from an EMBL/GenBank/DDBJ whole genome shotgun (WGS) entry which is preliminary data.</text>
</comment>
<dbReference type="InterPro" id="IPR041854">
    <property type="entry name" value="BFD-like_2Fe2S-bd_dom_sf"/>
</dbReference>
<dbReference type="GO" id="GO:0016491">
    <property type="term" value="F:oxidoreductase activity"/>
    <property type="evidence" value="ECO:0007669"/>
    <property type="project" value="UniProtKB-KW"/>
</dbReference>
<dbReference type="Pfam" id="PF07992">
    <property type="entry name" value="Pyr_redox_2"/>
    <property type="match status" value="1"/>
</dbReference>